<feature type="region of interest" description="Disordered" evidence="1">
    <location>
        <begin position="55"/>
        <end position="80"/>
    </location>
</feature>
<evidence type="ECO:0000313" key="3">
    <source>
        <dbReference type="Proteomes" id="UP001172102"/>
    </source>
</evidence>
<keyword evidence="3" id="KW-1185">Reference proteome</keyword>
<organism evidence="2 3">
    <name type="scientific">Lasiosphaeris hirsuta</name>
    <dbReference type="NCBI Taxonomy" id="260670"/>
    <lineage>
        <taxon>Eukaryota</taxon>
        <taxon>Fungi</taxon>
        <taxon>Dikarya</taxon>
        <taxon>Ascomycota</taxon>
        <taxon>Pezizomycotina</taxon>
        <taxon>Sordariomycetes</taxon>
        <taxon>Sordariomycetidae</taxon>
        <taxon>Sordariales</taxon>
        <taxon>Lasiosphaeriaceae</taxon>
        <taxon>Lasiosphaeris</taxon>
    </lineage>
</organism>
<gene>
    <name evidence="2" type="ORF">B0H67DRAFT_549628</name>
</gene>
<feature type="compositionally biased region" description="Basic and acidic residues" evidence="1">
    <location>
        <begin position="314"/>
        <end position="326"/>
    </location>
</feature>
<reference evidence="2" key="1">
    <citation type="submission" date="2023-06" db="EMBL/GenBank/DDBJ databases">
        <title>Genome-scale phylogeny and comparative genomics of the fungal order Sordariales.</title>
        <authorList>
            <consortium name="Lawrence Berkeley National Laboratory"/>
            <person name="Hensen N."/>
            <person name="Bonometti L."/>
            <person name="Westerberg I."/>
            <person name="Brannstrom I.O."/>
            <person name="Guillou S."/>
            <person name="Cros-Aarteil S."/>
            <person name="Calhoun S."/>
            <person name="Haridas S."/>
            <person name="Kuo A."/>
            <person name="Mondo S."/>
            <person name="Pangilinan J."/>
            <person name="Riley R."/>
            <person name="Labutti K."/>
            <person name="Andreopoulos B."/>
            <person name="Lipzen A."/>
            <person name="Chen C."/>
            <person name="Yanf M."/>
            <person name="Daum C."/>
            <person name="Ng V."/>
            <person name="Clum A."/>
            <person name="Steindorff A."/>
            <person name="Ohm R."/>
            <person name="Martin F."/>
            <person name="Silar P."/>
            <person name="Natvig D."/>
            <person name="Lalanne C."/>
            <person name="Gautier V."/>
            <person name="Ament-Velasquez S.L."/>
            <person name="Kruys A."/>
            <person name="Hutchinson M.I."/>
            <person name="Powell A.J."/>
            <person name="Barry K."/>
            <person name="Miller A.N."/>
            <person name="Grigoriev I.V."/>
            <person name="Debuchy R."/>
            <person name="Gladieux P."/>
            <person name="Thoren M.H."/>
            <person name="Johannesson H."/>
        </authorList>
    </citation>
    <scope>NUCLEOTIDE SEQUENCE</scope>
    <source>
        <strain evidence="2">SMH4607-1</strain>
    </source>
</reference>
<feature type="region of interest" description="Disordered" evidence="1">
    <location>
        <begin position="1"/>
        <end position="21"/>
    </location>
</feature>
<accession>A0AA40EE46</accession>
<dbReference type="Proteomes" id="UP001172102">
    <property type="component" value="Unassembled WGS sequence"/>
</dbReference>
<evidence type="ECO:0000313" key="2">
    <source>
        <dbReference type="EMBL" id="KAK0731973.1"/>
    </source>
</evidence>
<name>A0AA40EE46_9PEZI</name>
<proteinExistence type="predicted"/>
<dbReference type="AlphaFoldDB" id="A0AA40EE46"/>
<comment type="caution">
    <text evidence="2">The sequence shown here is derived from an EMBL/GenBank/DDBJ whole genome shotgun (WGS) entry which is preliminary data.</text>
</comment>
<protein>
    <submittedName>
        <fullName evidence="2">Uncharacterized protein</fullName>
    </submittedName>
</protein>
<feature type="compositionally biased region" description="Basic and acidic residues" evidence="1">
    <location>
        <begin position="12"/>
        <end position="21"/>
    </location>
</feature>
<sequence length="356" mass="38397">MASPVPTAGEGFKPEPKIKQEPVSHWSIAAAPAVPTAAHAAAAVKTETNPPLAYASTGPASTFKQKPQGINAHKRRRKPRSRWANHILHHSGPILIRIHYNKRYNLVEFTISAPSIRVAQGWKSDVAEAAIFKRLERLGFAIEPVVAEPCSLSRHLAGYISTPPAFATGAIKAKFSIPVRPKAVPHHRAARTQENLVTQGPGPALEQPPVFGQKSIFPQQFVKQQDEYEQEPESTQAAGQQPLVQREPGSGGTMFSFGSGSGSEGPFIKQEPGNDETLFSFGSGSEEPFIKQEPSIDDIPFSTDFPLGSGSEEPFIKQKPGIDHDIPISSAFPFGSGPEKPCTNQESGVDDIPFSS</sequence>
<dbReference type="EMBL" id="JAUKUA010000001">
    <property type="protein sequence ID" value="KAK0731973.1"/>
    <property type="molecule type" value="Genomic_DNA"/>
</dbReference>
<evidence type="ECO:0000256" key="1">
    <source>
        <dbReference type="SAM" id="MobiDB-lite"/>
    </source>
</evidence>
<feature type="region of interest" description="Disordered" evidence="1">
    <location>
        <begin position="223"/>
        <end position="356"/>
    </location>
</feature>
<feature type="compositionally biased region" description="Polar residues" evidence="1">
    <location>
        <begin position="233"/>
        <end position="243"/>
    </location>
</feature>